<name>A0A0D8BF42_9ACTN</name>
<evidence type="ECO:0000313" key="2">
    <source>
        <dbReference type="Proteomes" id="UP000032545"/>
    </source>
</evidence>
<comment type="caution">
    <text evidence="1">The sequence shown here is derived from an EMBL/GenBank/DDBJ whole genome shotgun (WGS) entry which is preliminary data.</text>
</comment>
<protein>
    <submittedName>
        <fullName evidence="1">S-adenosyl methyltransferase</fullName>
    </submittedName>
</protein>
<sequence>MTADASPQQDPGPRIDTSVPHAARIWNYWLGGKDSYPVDREAGDEHPTIFPGIAELACASFPAVDGYCGVARKS</sequence>
<dbReference type="Pfam" id="PF04672">
    <property type="entry name" value="Methyltransf_19"/>
    <property type="match status" value="1"/>
</dbReference>
<dbReference type="Gene3D" id="3.40.50.150">
    <property type="entry name" value="Vaccinia Virus protein VP39"/>
    <property type="match status" value="1"/>
</dbReference>
<keyword evidence="2" id="KW-1185">Reference proteome</keyword>
<accession>A0A0D8BF42</accession>
<dbReference type="Proteomes" id="UP000032545">
    <property type="component" value="Unassembled WGS sequence"/>
</dbReference>
<dbReference type="AlphaFoldDB" id="A0A0D8BF42"/>
<keyword evidence="1" id="KW-0808">Transferase</keyword>
<dbReference type="GO" id="GO:0032259">
    <property type="term" value="P:methylation"/>
    <property type="evidence" value="ECO:0007669"/>
    <property type="project" value="UniProtKB-KW"/>
</dbReference>
<gene>
    <name evidence="1" type="ORF">FF36_02920</name>
</gene>
<reference evidence="1 2" key="2">
    <citation type="journal article" date="2016" name="Genome Announc.">
        <title>Permanent Draft Genome Sequences for Two Variants of Frankia sp. Strain CpI1, the First Frankia Strain Isolated from Root Nodules of Comptonia peregrina.</title>
        <authorList>
            <person name="Oshone R."/>
            <person name="Hurst S.G.IV."/>
            <person name="Abebe-Akele F."/>
            <person name="Simpson S."/>
            <person name="Morris K."/>
            <person name="Thomas W.K."/>
            <person name="Tisa L.S."/>
        </authorList>
    </citation>
    <scope>NUCLEOTIDE SEQUENCE [LARGE SCALE GENOMIC DNA]</scope>
    <source>
        <strain evidence="2">CpI1-S</strain>
    </source>
</reference>
<dbReference type="InterPro" id="IPR029063">
    <property type="entry name" value="SAM-dependent_MTases_sf"/>
</dbReference>
<organism evidence="1 2">
    <name type="scientific">Frankia torreyi</name>
    <dbReference type="NCBI Taxonomy" id="1856"/>
    <lineage>
        <taxon>Bacteria</taxon>
        <taxon>Bacillati</taxon>
        <taxon>Actinomycetota</taxon>
        <taxon>Actinomycetes</taxon>
        <taxon>Frankiales</taxon>
        <taxon>Frankiaceae</taxon>
        <taxon>Frankia</taxon>
    </lineage>
</organism>
<evidence type="ECO:0000313" key="1">
    <source>
        <dbReference type="EMBL" id="KJE22741.1"/>
    </source>
</evidence>
<dbReference type="EMBL" id="JYFN01000020">
    <property type="protein sequence ID" value="KJE22741.1"/>
    <property type="molecule type" value="Genomic_DNA"/>
</dbReference>
<dbReference type="GO" id="GO:0008168">
    <property type="term" value="F:methyltransferase activity"/>
    <property type="evidence" value="ECO:0007669"/>
    <property type="project" value="UniProtKB-KW"/>
</dbReference>
<keyword evidence="1" id="KW-0489">Methyltransferase</keyword>
<reference evidence="2" key="1">
    <citation type="submission" date="2015-02" db="EMBL/GenBank/DDBJ databases">
        <title>Draft Genome of Frankia sp. CpI1-S.</title>
        <authorList>
            <person name="Oshone R.T."/>
            <person name="Ngom M."/>
            <person name="Ghodhbane-Gtari F."/>
            <person name="Gtari M."/>
            <person name="Morris K."/>
            <person name="Thomas K."/>
            <person name="Sen A."/>
            <person name="Tisa L.S."/>
        </authorList>
    </citation>
    <scope>NUCLEOTIDE SEQUENCE [LARGE SCALE GENOMIC DNA]</scope>
    <source>
        <strain evidence="2">CpI1-S</strain>
    </source>
</reference>
<dbReference type="PATRIC" id="fig|1502723.3.peg.2060"/>
<dbReference type="InterPro" id="IPR006764">
    <property type="entry name" value="SAM_dep_MeTrfase_SAV2177_type"/>
</dbReference>
<proteinExistence type="predicted"/>